<keyword evidence="4" id="KW-0645">Protease</keyword>
<evidence type="ECO:0000256" key="7">
    <source>
        <dbReference type="ARBA" id="ARBA00022801"/>
    </source>
</evidence>
<protein>
    <recommendedName>
        <fullName evidence="13">Zinc carboxypeptidase</fullName>
        <ecNumber evidence="12">3.4.17.18</ecNumber>
    </recommendedName>
</protein>
<evidence type="ECO:0000256" key="2">
    <source>
        <dbReference type="ARBA" id="ARBA00005988"/>
    </source>
</evidence>
<dbReference type="EMBL" id="FZPH01000010">
    <property type="protein sequence ID" value="SNT56964.1"/>
    <property type="molecule type" value="Genomic_DNA"/>
</dbReference>
<dbReference type="SUPFAM" id="SSF53187">
    <property type="entry name" value="Zn-dependent exopeptidases"/>
    <property type="match status" value="1"/>
</dbReference>
<dbReference type="InterPro" id="IPR057246">
    <property type="entry name" value="CARBOXYPEPT_ZN_1"/>
</dbReference>
<evidence type="ECO:0000256" key="6">
    <source>
        <dbReference type="ARBA" id="ARBA00022729"/>
    </source>
</evidence>
<proteinExistence type="inferred from homology"/>
<accession>A0A239NRI8</accession>
<dbReference type="Gene3D" id="3.40.630.10">
    <property type="entry name" value="Zn peptidases"/>
    <property type="match status" value="1"/>
</dbReference>
<keyword evidence="18" id="KW-1185">Reference proteome</keyword>
<name>A0A239NRI8_9ACTN</name>
<evidence type="ECO:0000256" key="4">
    <source>
        <dbReference type="ARBA" id="ARBA00022670"/>
    </source>
</evidence>
<dbReference type="Pfam" id="PF00246">
    <property type="entry name" value="Peptidase_M14"/>
    <property type="match status" value="1"/>
</dbReference>
<dbReference type="SMART" id="SM00631">
    <property type="entry name" value="Zn_pept"/>
    <property type="match status" value="1"/>
</dbReference>
<keyword evidence="7" id="KW-0378">Hydrolase</keyword>
<dbReference type="OrthoDB" id="5240362at2"/>
<dbReference type="GO" id="GO:0008270">
    <property type="term" value="F:zinc ion binding"/>
    <property type="evidence" value="ECO:0007669"/>
    <property type="project" value="InterPro"/>
</dbReference>
<dbReference type="CDD" id="cd03859">
    <property type="entry name" value="M14_CPT"/>
    <property type="match status" value="1"/>
</dbReference>
<dbReference type="PANTHER" id="PTHR11705:SF143">
    <property type="entry name" value="SLL0236 PROTEIN"/>
    <property type="match status" value="1"/>
</dbReference>
<organism evidence="17 18">
    <name type="scientific">Asanoa hainanensis</name>
    <dbReference type="NCBI Taxonomy" id="560556"/>
    <lineage>
        <taxon>Bacteria</taxon>
        <taxon>Bacillati</taxon>
        <taxon>Actinomycetota</taxon>
        <taxon>Actinomycetes</taxon>
        <taxon>Micromonosporales</taxon>
        <taxon>Micromonosporaceae</taxon>
        <taxon>Asanoa</taxon>
    </lineage>
</organism>
<evidence type="ECO:0000256" key="5">
    <source>
        <dbReference type="ARBA" id="ARBA00022723"/>
    </source>
</evidence>
<dbReference type="PROSITE" id="PS52035">
    <property type="entry name" value="PEPTIDASE_M14"/>
    <property type="match status" value="1"/>
</dbReference>
<keyword evidence="9" id="KW-0482">Metalloprotease</keyword>
<dbReference type="InterPro" id="IPR033810">
    <property type="entry name" value="Carboxypeptidase_T"/>
</dbReference>
<dbReference type="PROSITE" id="PS51318">
    <property type="entry name" value="TAT"/>
    <property type="match status" value="1"/>
</dbReference>
<evidence type="ECO:0000256" key="1">
    <source>
        <dbReference type="ARBA" id="ARBA00001947"/>
    </source>
</evidence>
<dbReference type="PRINTS" id="PR00765">
    <property type="entry name" value="CRBOXYPTASEA"/>
</dbReference>
<feature type="signal peptide" evidence="15">
    <location>
        <begin position="1"/>
        <end position="32"/>
    </location>
</feature>
<evidence type="ECO:0000256" key="9">
    <source>
        <dbReference type="ARBA" id="ARBA00023049"/>
    </source>
</evidence>
<evidence type="ECO:0000256" key="15">
    <source>
        <dbReference type="SAM" id="SignalP"/>
    </source>
</evidence>
<dbReference type="InterPro" id="IPR057247">
    <property type="entry name" value="CARBOXYPEPT_ZN_2"/>
</dbReference>
<evidence type="ECO:0000256" key="3">
    <source>
        <dbReference type="ARBA" id="ARBA00022645"/>
    </source>
</evidence>
<keyword evidence="5" id="KW-0479">Metal-binding</keyword>
<evidence type="ECO:0000256" key="14">
    <source>
        <dbReference type="PROSITE-ProRule" id="PRU01379"/>
    </source>
</evidence>
<dbReference type="Proteomes" id="UP000198362">
    <property type="component" value="Unassembled WGS sequence"/>
</dbReference>
<comment type="catalytic activity">
    <reaction evidence="10">
        <text>Releases a C-terminal residue, which may be hydrophobic or positively charged.</text>
        <dbReference type="EC" id="3.4.17.18"/>
    </reaction>
</comment>
<reference evidence="17 18" key="1">
    <citation type="submission" date="2017-06" db="EMBL/GenBank/DDBJ databases">
        <authorList>
            <person name="Kim H.J."/>
            <person name="Triplett B.A."/>
        </authorList>
    </citation>
    <scope>NUCLEOTIDE SEQUENCE [LARGE SCALE GENOMIC DNA]</scope>
    <source>
        <strain evidence="17 18">CGMCC 4.5593</strain>
    </source>
</reference>
<dbReference type="AlphaFoldDB" id="A0A239NRI8"/>
<keyword evidence="3 17" id="KW-0121">Carboxypeptidase</keyword>
<evidence type="ECO:0000313" key="18">
    <source>
        <dbReference type="Proteomes" id="UP000198362"/>
    </source>
</evidence>
<evidence type="ECO:0000256" key="8">
    <source>
        <dbReference type="ARBA" id="ARBA00022833"/>
    </source>
</evidence>
<evidence type="ECO:0000256" key="11">
    <source>
        <dbReference type="ARBA" id="ARBA00055464"/>
    </source>
</evidence>
<dbReference type="Gene3D" id="2.60.120.200">
    <property type="match status" value="1"/>
</dbReference>
<dbReference type="PROSITE" id="PS00133">
    <property type="entry name" value="CARBOXYPEPT_ZN_2"/>
    <property type="match status" value="1"/>
</dbReference>
<evidence type="ECO:0000256" key="13">
    <source>
        <dbReference type="ARBA" id="ARBA00074273"/>
    </source>
</evidence>
<dbReference type="InterPro" id="IPR006311">
    <property type="entry name" value="TAT_signal"/>
</dbReference>
<comment type="cofactor">
    <cofactor evidence="1">
        <name>Zn(2+)</name>
        <dbReference type="ChEBI" id="CHEBI:29105"/>
    </cofactor>
</comment>
<dbReference type="PANTHER" id="PTHR11705">
    <property type="entry name" value="PROTEASE FAMILY M14 CARBOXYPEPTIDASE A,B"/>
    <property type="match status" value="1"/>
</dbReference>
<dbReference type="FunFam" id="3.40.630.10:FF:000084">
    <property type="entry name" value="Carboxypeptidase B2"/>
    <property type="match status" value="1"/>
</dbReference>
<evidence type="ECO:0000256" key="10">
    <source>
        <dbReference type="ARBA" id="ARBA00050859"/>
    </source>
</evidence>
<dbReference type="InterPro" id="IPR013320">
    <property type="entry name" value="ConA-like_dom_sf"/>
</dbReference>
<dbReference type="RefSeq" id="WP_089252398.1">
    <property type="nucleotide sequence ID" value="NZ_FZPH01000010.1"/>
</dbReference>
<evidence type="ECO:0000256" key="12">
    <source>
        <dbReference type="ARBA" id="ARBA00066554"/>
    </source>
</evidence>
<dbReference type="GO" id="GO:0005615">
    <property type="term" value="C:extracellular space"/>
    <property type="evidence" value="ECO:0007669"/>
    <property type="project" value="TreeGrafter"/>
</dbReference>
<feature type="domain" description="Peptidase M14" evidence="16">
    <location>
        <begin position="122"/>
        <end position="427"/>
    </location>
</feature>
<dbReference type="SUPFAM" id="SSF49899">
    <property type="entry name" value="Concanavalin A-like lectins/glucanases"/>
    <property type="match status" value="1"/>
</dbReference>
<feature type="chain" id="PRO_5012331143" description="Zinc carboxypeptidase" evidence="15">
    <location>
        <begin position="33"/>
        <end position="625"/>
    </location>
</feature>
<dbReference type="EC" id="3.4.17.18" evidence="12"/>
<dbReference type="InterPro" id="IPR000834">
    <property type="entry name" value="Peptidase_M14"/>
</dbReference>
<evidence type="ECO:0000259" key="16">
    <source>
        <dbReference type="PROSITE" id="PS52035"/>
    </source>
</evidence>
<gene>
    <name evidence="17" type="ORF">SAMN05421812_11059</name>
</gene>
<dbReference type="GO" id="GO:0004181">
    <property type="term" value="F:metallocarboxypeptidase activity"/>
    <property type="evidence" value="ECO:0007669"/>
    <property type="project" value="InterPro"/>
</dbReference>
<evidence type="ECO:0000313" key="17">
    <source>
        <dbReference type="EMBL" id="SNT56964.1"/>
    </source>
</evidence>
<sequence length="625" mass="65916">MAIRLGRRRALTALVSTAIVGLLVASANPVSAKPAPAWPSATAAPAPSAEYRVLGPKNQADRNAVARTGAAIDYVEHGVLNVTATAAEAAAIGRLGFKLERVIAPATSGGPTTLAFPPADSNYHDYAELTAVVNQVVADHPSIARKQSIGTSYEGRDLMVVKISDNVNIDEAEPEILFNAQQHAREHLTVEMAIYLLNLFTDSYGSDSRITNLVNSREIWIVPTVNPDGSEYDIATGSYRSWRKNRQPNSGSSNVGTDLNRNWSYQWGCCGGSSGTTSSETYRGPSAFSAPETQRLRDFVNSRVVGGQQQIKANIDFHTYSQLVLWPFGYTTANTPSGMTADQYNTFATLGQQMAATNGYTPEQSSDLYIADGTSIDWMWAAHNIWAYTFEMYPGSASGGGFYPPDEVIPAQTSRNREAVLLLLEAADCPYRVIGKQAQYCGGGGGTTVYSDTFETATGWTVNPSGTDTATVGQWVRGDPEATTSSGAKQLGTTVSGTNDLVTGAAAGTSAGDFDIDGGLTSVRSPAITLPAGGTLTLSLSWYLAHGSNSSSADFFRVSVVHNGGTTAVFTQAGAATNRNGAWGVANANLSAYAGQSVRILIEAADASTASLVEAGVDDVRITQS</sequence>
<dbReference type="PROSITE" id="PS00132">
    <property type="entry name" value="CARBOXYPEPT_ZN_1"/>
    <property type="match status" value="1"/>
</dbReference>
<keyword evidence="8" id="KW-0862">Zinc</keyword>
<feature type="active site" description="Proton donor/acceptor" evidence="14">
    <location>
        <position position="391"/>
    </location>
</feature>
<keyword evidence="6 15" id="KW-0732">Signal</keyword>
<comment type="function">
    <text evidence="11">Carboxypeptidase that possesses the specificities of both mammalian Cpase A and B. Thus shows broad substrate specificity, being able to cleave Cbz-Gly-Leu, Cbz-Gly-Val, Cbz-Gly-Phe, Cbz-Gly-Lys and Bz-Gly-Arg in vitro.</text>
</comment>
<dbReference type="GO" id="GO:0006508">
    <property type="term" value="P:proteolysis"/>
    <property type="evidence" value="ECO:0007669"/>
    <property type="project" value="UniProtKB-KW"/>
</dbReference>
<comment type="similarity">
    <text evidence="2 14">Belongs to the peptidase M14 family.</text>
</comment>